<proteinExistence type="predicted"/>
<evidence type="ECO:0000256" key="1">
    <source>
        <dbReference type="SAM" id="MobiDB-lite"/>
    </source>
</evidence>
<protein>
    <submittedName>
        <fullName evidence="2">Uncharacterized protein</fullName>
    </submittedName>
</protein>
<evidence type="ECO:0000313" key="2">
    <source>
        <dbReference type="EMBL" id="SOR28840.1"/>
    </source>
</evidence>
<dbReference type="AlphaFoldDB" id="A0A2N9ANV1"/>
<organism evidence="2 3">
    <name type="scientific">Methylorubrum extorquens</name>
    <name type="common">Methylobacterium dichloromethanicum</name>
    <name type="synonym">Methylobacterium extorquens</name>
    <dbReference type="NCBI Taxonomy" id="408"/>
    <lineage>
        <taxon>Bacteria</taxon>
        <taxon>Pseudomonadati</taxon>
        <taxon>Pseudomonadota</taxon>
        <taxon>Alphaproteobacteria</taxon>
        <taxon>Hyphomicrobiales</taxon>
        <taxon>Methylobacteriaceae</taxon>
        <taxon>Methylorubrum</taxon>
    </lineage>
</organism>
<name>A0A2N9ANV1_METEX</name>
<accession>A0A2N9ANV1</accession>
<dbReference type="Proteomes" id="UP000233769">
    <property type="component" value="Chromosome tk0001"/>
</dbReference>
<feature type="compositionally biased region" description="Gly residues" evidence="1">
    <location>
        <begin position="83"/>
        <end position="93"/>
    </location>
</feature>
<dbReference type="EMBL" id="LT962688">
    <property type="protein sequence ID" value="SOR28840.1"/>
    <property type="molecule type" value="Genomic_DNA"/>
</dbReference>
<feature type="region of interest" description="Disordered" evidence="1">
    <location>
        <begin position="83"/>
        <end position="110"/>
    </location>
</feature>
<sequence length="132" mass="13481">MRPSQNRPDGRFFASLAGHPLRRRGPRGAVGARAVALRLGGLHLQNLTAAVHAGLQVDVVRTAQFARVLVLDIGRGLEGVGGAAHAATGGGGLSLRNGHGSVPQAKRAPKASSCLRIADGTALSNGDSRRAV</sequence>
<gene>
    <name evidence="2" type="ORF">TK0001_2238</name>
</gene>
<reference evidence="3" key="1">
    <citation type="submission" date="2017-10" db="EMBL/GenBank/DDBJ databases">
        <authorList>
            <person name="Regsiter A."/>
            <person name="William W."/>
        </authorList>
    </citation>
    <scope>NUCLEOTIDE SEQUENCE [LARGE SCALE GENOMIC DNA]</scope>
</reference>
<evidence type="ECO:0000313" key="3">
    <source>
        <dbReference type="Proteomes" id="UP000233769"/>
    </source>
</evidence>